<sequence length="334" mass="35180">MRTFDMPDTMSAAVIHTHAAPPKYLLRPLPPQREKGQALLQVVAAPISPLDLLCASGKSYFGAPQLPYIPGVQGIGVVIEADELPVGQRVWFSCDAGMKPGDGSLAGYCVVDESSALVLPEQIETDLAASLGLSAIAAWMSLTWRGQLAPGEQVLVLGASGAVGQVAVQAAKVLGARRVIAASRDAIGRDRALSHGADAVVDLTGDDVDEISKRMAAACDGPLQLVIDPVWGLPAEAAVRVLAPYGRLVNIGSAAGPSVRFESSLLRSKLHNILGYTNSALTHEQKGQALTEIFKHAVAGNCTVERETMQLSRIAEAWERQAGSARCKLILVPE</sequence>
<dbReference type="InterPro" id="IPR036291">
    <property type="entry name" value="NAD(P)-bd_dom_sf"/>
</dbReference>
<dbReference type="SUPFAM" id="SSF50129">
    <property type="entry name" value="GroES-like"/>
    <property type="match status" value="1"/>
</dbReference>
<reference evidence="2" key="1">
    <citation type="submission" date="2020-10" db="EMBL/GenBank/DDBJ databases">
        <title>Taxonomic study of unclassified bacteria belonging to the class Ktedonobacteria.</title>
        <authorList>
            <person name="Yabe S."/>
            <person name="Wang C.M."/>
            <person name="Zheng Y."/>
            <person name="Sakai Y."/>
            <person name="Cavaletti L."/>
            <person name="Monciardini P."/>
            <person name="Donadio S."/>
        </authorList>
    </citation>
    <scope>NUCLEOTIDE SEQUENCE</scope>
    <source>
        <strain evidence="2">ID150040</strain>
    </source>
</reference>
<comment type="caution">
    <text evidence="2">The sequence shown here is derived from an EMBL/GenBank/DDBJ whole genome shotgun (WGS) entry which is preliminary data.</text>
</comment>
<dbReference type="RefSeq" id="WP_220210237.1">
    <property type="nucleotide sequence ID" value="NZ_BNJK01000002.1"/>
</dbReference>
<dbReference type="Pfam" id="PF08240">
    <property type="entry name" value="ADH_N"/>
    <property type="match status" value="1"/>
</dbReference>
<dbReference type="AlphaFoldDB" id="A0A8J3IW16"/>
<evidence type="ECO:0000313" key="3">
    <source>
        <dbReference type="Proteomes" id="UP000597444"/>
    </source>
</evidence>
<gene>
    <name evidence="2" type="primary">qor_2</name>
    <name evidence="2" type="ORF">KSF_096460</name>
</gene>
<protein>
    <submittedName>
        <fullName evidence="2">NADPH:quinone reductase</fullName>
    </submittedName>
</protein>
<keyword evidence="3" id="KW-1185">Reference proteome</keyword>
<dbReference type="Gene3D" id="3.90.180.10">
    <property type="entry name" value="Medium-chain alcohol dehydrogenases, catalytic domain"/>
    <property type="match status" value="1"/>
</dbReference>
<dbReference type="PANTHER" id="PTHR43677:SF11">
    <property type="entry name" value="ZINC-CONTAINING ALCOHOL DEHYDROGENASE"/>
    <property type="match status" value="1"/>
</dbReference>
<proteinExistence type="predicted"/>
<dbReference type="EMBL" id="BNJK01000002">
    <property type="protein sequence ID" value="GHO99598.1"/>
    <property type="molecule type" value="Genomic_DNA"/>
</dbReference>
<name>A0A8J3IW16_9CHLR</name>
<dbReference type="PANTHER" id="PTHR43677">
    <property type="entry name" value="SHORT-CHAIN DEHYDROGENASE/REDUCTASE"/>
    <property type="match status" value="1"/>
</dbReference>
<dbReference type="InterPro" id="IPR011032">
    <property type="entry name" value="GroES-like_sf"/>
</dbReference>
<evidence type="ECO:0000259" key="1">
    <source>
        <dbReference type="SMART" id="SM00829"/>
    </source>
</evidence>
<dbReference type="Proteomes" id="UP000597444">
    <property type="component" value="Unassembled WGS sequence"/>
</dbReference>
<dbReference type="SMART" id="SM00829">
    <property type="entry name" value="PKS_ER"/>
    <property type="match status" value="1"/>
</dbReference>
<dbReference type="Gene3D" id="3.40.50.720">
    <property type="entry name" value="NAD(P)-binding Rossmann-like Domain"/>
    <property type="match status" value="1"/>
</dbReference>
<dbReference type="SUPFAM" id="SSF51735">
    <property type="entry name" value="NAD(P)-binding Rossmann-fold domains"/>
    <property type="match status" value="1"/>
</dbReference>
<dbReference type="InterPro" id="IPR013149">
    <property type="entry name" value="ADH-like_C"/>
</dbReference>
<organism evidence="2 3">
    <name type="scientific">Reticulibacter mediterranei</name>
    <dbReference type="NCBI Taxonomy" id="2778369"/>
    <lineage>
        <taxon>Bacteria</taxon>
        <taxon>Bacillati</taxon>
        <taxon>Chloroflexota</taxon>
        <taxon>Ktedonobacteria</taxon>
        <taxon>Ktedonobacterales</taxon>
        <taxon>Reticulibacteraceae</taxon>
        <taxon>Reticulibacter</taxon>
    </lineage>
</organism>
<dbReference type="InterPro" id="IPR051397">
    <property type="entry name" value="Zn-ADH-like_protein"/>
</dbReference>
<dbReference type="InterPro" id="IPR013154">
    <property type="entry name" value="ADH-like_N"/>
</dbReference>
<feature type="domain" description="Enoyl reductase (ER)" evidence="1">
    <location>
        <begin position="13"/>
        <end position="331"/>
    </location>
</feature>
<dbReference type="Pfam" id="PF00107">
    <property type="entry name" value="ADH_zinc_N"/>
    <property type="match status" value="1"/>
</dbReference>
<dbReference type="InterPro" id="IPR020843">
    <property type="entry name" value="ER"/>
</dbReference>
<dbReference type="GO" id="GO:0016491">
    <property type="term" value="F:oxidoreductase activity"/>
    <property type="evidence" value="ECO:0007669"/>
    <property type="project" value="InterPro"/>
</dbReference>
<evidence type="ECO:0000313" key="2">
    <source>
        <dbReference type="EMBL" id="GHO99598.1"/>
    </source>
</evidence>
<accession>A0A8J3IW16</accession>